<evidence type="ECO:0000256" key="6">
    <source>
        <dbReference type="ARBA" id="ARBA00022741"/>
    </source>
</evidence>
<evidence type="ECO:0000256" key="13">
    <source>
        <dbReference type="RuleBase" id="RU003785"/>
    </source>
</evidence>
<dbReference type="InterPro" id="IPR027417">
    <property type="entry name" value="P-loop_NTPase"/>
</dbReference>
<feature type="site" description="Interaction with substrate tRNA" evidence="10">
    <location>
        <position position="107"/>
    </location>
</feature>
<sequence>MMRNLEKDMDAILITGPTASGKSALAVKLARKHGGVVINADSMQVYDTLKVLTARPDEAEMGGIEHLLFGHVPAGAPYSTGAWLREAEAVVTRLREEGRLPVFVGGTGLYFKALTGGLSNMPEIPSAIRDRLRARLKEEGPEPLHAELALRDPETAAELRPGDGQRIVRALEVIEATGKPIGFYRESRGPVVVDPERAQKIVVQPERALLHRRIERRFETMLASGAVEEVRALLALNLSPDMPVMKAIGVQQIAAMLKGEMSEAEMIAAGAAATRQYAKRQMTWFRNQLDESWQRVENPDAVA</sequence>
<keyword evidence="6 10" id="KW-0547">Nucleotide-binding</keyword>
<feature type="site" description="Interaction with substrate tRNA" evidence="10">
    <location>
        <position position="129"/>
    </location>
</feature>
<organism evidence="14 15">
    <name type="scientific">Sinorhizobium numidicum</name>
    <dbReference type="NCBI Taxonomy" id="680248"/>
    <lineage>
        <taxon>Bacteria</taxon>
        <taxon>Pseudomonadati</taxon>
        <taxon>Pseudomonadota</taxon>
        <taxon>Alphaproteobacteria</taxon>
        <taxon>Hyphomicrobiales</taxon>
        <taxon>Rhizobiaceae</taxon>
        <taxon>Sinorhizobium/Ensifer group</taxon>
        <taxon>Sinorhizobium</taxon>
    </lineage>
</organism>
<dbReference type="HAMAP" id="MF_00185">
    <property type="entry name" value="IPP_trans"/>
    <property type="match status" value="1"/>
</dbReference>
<evidence type="ECO:0000256" key="7">
    <source>
        <dbReference type="ARBA" id="ARBA00022840"/>
    </source>
</evidence>
<evidence type="ECO:0000256" key="1">
    <source>
        <dbReference type="ARBA" id="ARBA00001946"/>
    </source>
</evidence>
<dbReference type="EC" id="2.5.1.75" evidence="10"/>
<evidence type="ECO:0000256" key="10">
    <source>
        <dbReference type="HAMAP-Rule" id="MF_00185"/>
    </source>
</evidence>
<comment type="similarity">
    <text evidence="3 10 13">Belongs to the IPP transferase family.</text>
</comment>
<reference evidence="14 15" key="1">
    <citation type="submission" date="2023-03" db="EMBL/GenBank/DDBJ databases">
        <authorList>
            <person name="Kaur S."/>
            <person name="Espinosa-Saiz D."/>
            <person name="Velazquez E."/>
            <person name="Menendez E."/>
            <person name="diCenzo G.C."/>
        </authorList>
    </citation>
    <scope>NUCLEOTIDE SEQUENCE [LARGE SCALE GENOMIC DNA]</scope>
    <source>
        <strain evidence="14 15">LMG 27395</strain>
    </source>
</reference>
<dbReference type="PANTHER" id="PTHR11088:SF60">
    <property type="entry name" value="TRNA DIMETHYLALLYLTRANSFERASE"/>
    <property type="match status" value="1"/>
</dbReference>
<evidence type="ECO:0000256" key="8">
    <source>
        <dbReference type="ARBA" id="ARBA00022842"/>
    </source>
</evidence>
<evidence type="ECO:0000256" key="11">
    <source>
        <dbReference type="RuleBase" id="RU003783"/>
    </source>
</evidence>
<comment type="function">
    <text evidence="2 10 12">Catalyzes the transfer of a dimethylallyl group onto the adenine at position 37 in tRNAs that read codons beginning with uridine, leading to the formation of N6-(dimethylallyl)adenosine (i(6)A).</text>
</comment>
<feature type="region of interest" description="Interaction with substrate tRNA" evidence="10">
    <location>
        <begin position="165"/>
        <end position="169"/>
    </location>
</feature>
<feature type="binding site" evidence="10">
    <location>
        <begin position="16"/>
        <end position="23"/>
    </location>
    <ligand>
        <name>ATP</name>
        <dbReference type="ChEBI" id="CHEBI:30616"/>
    </ligand>
</feature>
<evidence type="ECO:0000313" key="14">
    <source>
        <dbReference type="EMBL" id="WEX85230.1"/>
    </source>
</evidence>
<evidence type="ECO:0000256" key="9">
    <source>
        <dbReference type="ARBA" id="ARBA00049563"/>
    </source>
</evidence>
<dbReference type="Proteomes" id="UP001235547">
    <property type="component" value="Chromosome 1"/>
</dbReference>
<comment type="subunit">
    <text evidence="10">Monomer.</text>
</comment>
<evidence type="ECO:0000256" key="2">
    <source>
        <dbReference type="ARBA" id="ARBA00003213"/>
    </source>
</evidence>
<dbReference type="Pfam" id="PF01715">
    <property type="entry name" value="IPPT"/>
    <property type="match status" value="1"/>
</dbReference>
<evidence type="ECO:0000256" key="5">
    <source>
        <dbReference type="ARBA" id="ARBA00022694"/>
    </source>
</evidence>
<dbReference type="InterPro" id="IPR018022">
    <property type="entry name" value="IPT"/>
</dbReference>
<evidence type="ECO:0000256" key="12">
    <source>
        <dbReference type="RuleBase" id="RU003784"/>
    </source>
</evidence>
<dbReference type="Gene3D" id="3.40.50.300">
    <property type="entry name" value="P-loop containing nucleotide triphosphate hydrolases"/>
    <property type="match status" value="1"/>
</dbReference>
<dbReference type="InterPro" id="IPR039657">
    <property type="entry name" value="Dimethylallyltransferase"/>
</dbReference>
<keyword evidence="7 10" id="KW-0067">ATP-binding</keyword>
<keyword evidence="4 10" id="KW-0808">Transferase</keyword>
<comment type="cofactor">
    <cofactor evidence="1 10">
        <name>Mg(2+)</name>
        <dbReference type="ChEBI" id="CHEBI:18420"/>
    </cofactor>
</comment>
<keyword evidence="15" id="KW-1185">Reference proteome</keyword>
<keyword evidence="5 10" id="KW-0819">tRNA processing</keyword>
<dbReference type="SUPFAM" id="SSF52540">
    <property type="entry name" value="P-loop containing nucleoside triphosphate hydrolases"/>
    <property type="match status" value="2"/>
</dbReference>
<keyword evidence="8 10" id="KW-0460">Magnesium</keyword>
<gene>
    <name evidence="10 14" type="primary">miaA</name>
    <name evidence="14" type="ORF">PYH38_005290</name>
</gene>
<feature type="binding site" evidence="10">
    <location>
        <begin position="18"/>
        <end position="23"/>
    </location>
    <ligand>
        <name>substrate</name>
    </ligand>
</feature>
<evidence type="ECO:0000313" key="15">
    <source>
        <dbReference type="Proteomes" id="UP001235547"/>
    </source>
</evidence>
<proteinExistence type="inferred from homology"/>
<accession>A0ABY8D2V0</accession>
<comment type="caution">
    <text evidence="10">Lacks conserved residue(s) required for the propagation of feature annotation.</text>
</comment>
<dbReference type="NCBIfam" id="TIGR00174">
    <property type="entry name" value="miaA"/>
    <property type="match status" value="1"/>
</dbReference>
<evidence type="ECO:0000256" key="3">
    <source>
        <dbReference type="ARBA" id="ARBA00005842"/>
    </source>
</evidence>
<dbReference type="PANTHER" id="PTHR11088">
    <property type="entry name" value="TRNA DIMETHYLALLYLTRANSFERASE"/>
    <property type="match status" value="1"/>
</dbReference>
<protein>
    <recommendedName>
        <fullName evidence="10">tRNA dimethylallyltransferase</fullName>
        <ecNumber evidence="10">2.5.1.75</ecNumber>
    </recommendedName>
    <alternativeName>
        <fullName evidence="10">Dimethylallyl diphosphate:tRNA dimethylallyltransferase</fullName>
        <shortName evidence="10">DMAPP:tRNA dimethylallyltransferase</shortName>
        <shortName evidence="10">DMATase</shortName>
    </alternativeName>
    <alternativeName>
        <fullName evidence="10">Isopentenyl-diphosphate:tRNA isopentenyltransferase</fullName>
        <shortName evidence="10">IPP transferase</shortName>
        <shortName evidence="10">IPPT</shortName>
        <shortName evidence="10">IPTase</shortName>
    </alternativeName>
</protein>
<feature type="region of interest" description="Interaction with substrate tRNA" evidence="10">
    <location>
        <begin position="41"/>
        <end position="44"/>
    </location>
</feature>
<dbReference type="GO" id="GO:0052381">
    <property type="term" value="F:tRNA dimethylallyltransferase activity"/>
    <property type="evidence" value="ECO:0007669"/>
    <property type="project" value="UniProtKB-EC"/>
</dbReference>
<dbReference type="EMBL" id="CP120371">
    <property type="protein sequence ID" value="WEX85230.1"/>
    <property type="molecule type" value="Genomic_DNA"/>
</dbReference>
<dbReference type="Gene3D" id="1.10.20.140">
    <property type="match status" value="1"/>
</dbReference>
<evidence type="ECO:0000256" key="4">
    <source>
        <dbReference type="ARBA" id="ARBA00022679"/>
    </source>
</evidence>
<dbReference type="RefSeq" id="WP_280736142.1">
    <property type="nucleotide sequence ID" value="NZ_CP120368.1"/>
</dbReference>
<comment type="catalytic activity">
    <reaction evidence="9 10 11">
        <text>adenosine(37) in tRNA + dimethylallyl diphosphate = N(6)-dimethylallyladenosine(37) in tRNA + diphosphate</text>
        <dbReference type="Rhea" id="RHEA:26482"/>
        <dbReference type="Rhea" id="RHEA-COMP:10162"/>
        <dbReference type="Rhea" id="RHEA-COMP:10375"/>
        <dbReference type="ChEBI" id="CHEBI:33019"/>
        <dbReference type="ChEBI" id="CHEBI:57623"/>
        <dbReference type="ChEBI" id="CHEBI:74411"/>
        <dbReference type="ChEBI" id="CHEBI:74415"/>
        <dbReference type="EC" id="2.5.1.75"/>
    </reaction>
</comment>
<name>A0ABY8D2V0_9HYPH</name>